<dbReference type="EMBL" id="GGEC01016889">
    <property type="protein sequence ID" value="MBW97372.1"/>
    <property type="molecule type" value="Transcribed_RNA"/>
</dbReference>
<evidence type="ECO:0000256" key="2">
    <source>
        <dbReference type="RuleBase" id="RU003690"/>
    </source>
</evidence>
<dbReference type="Gene3D" id="3.20.20.80">
    <property type="entry name" value="Glycosidases"/>
    <property type="match status" value="1"/>
</dbReference>
<sequence>MLLAHASTVRLYKKKYQDKQHGFIGLTLFIYGFVPLTNSTIDAIATERANDFYIGWFVEPLVFGEYPETIKKIAGSRIPVFTIHESRMVKGSFDFIGVNYYNTYYIKDNSDSWKLEQRDVLTDMAVEMLIDRDNIIPNEFPTRPWGLQAILEYIKQAYGNPPVYIHENGQMTRRNSSLEDTSRVKFLHAHMGSVLDSIRNGSNVRGYFVWSLLDVLELLDGYETGFGLYFVDLDDPDLRRYPKLSANWYSLFLKGNEVSLDGIIELQKKFSVAPASVANV</sequence>
<dbReference type="InterPro" id="IPR017853">
    <property type="entry name" value="GH"/>
</dbReference>
<dbReference type="SUPFAM" id="SSF51445">
    <property type="entry name" value="(Trans)glycosidases"/>
    <property type="match status" value="1"/>
</dbReference>
<comment type="similarity">
    <text evidence="1 2">Belongs to the glycosyl hydrolase 1 family.</text>
</comment>
<dbReference type="GO" id="GO:0005975">
    <property type="term" value="P:carbohydrate metabolic process"/>
    <property type="evidence" value="ECO:0007669"/>
    <property type="project" value="InterPro"/>
</dbReference>
<dbReference type="Pfam" id="PF00232">
    <property type="entry name" value="Glyco_hydro_1"/>
    <property type="match status" value="1"/>
</dbReference>
<accession>A0A2P2JV87</accession>
<protein>
    <submittedName>
        <fullName evidence="3">Beta-glucosidase 11 isoform X1</fullName>
    </submittedName>
</protein>
<dbReference type="PRINTS" id="PR00131">
    <property type="entry name" value="GLHYDRLASE1"/>
</dbReference>
<reference evidence="3" key="1">
    <citation type="submission" date="2018-02" db="EMBL/GenBank/DDBJ databases">
        <title>Rhizophora mucronata_Transcriptome.</title>
        <authorList>
            <person name="Meera S.P."/>
            <person name="Sreeshan A."/>
            <person name="Augustine A."/>
        </authorList>
    </citation>
    <scope>NUCLEOTIDE SEQUENCE</scope>
    <source>
        <tissue evidence="3">Leaf</tissue>
    </source>
</reference>
<name>A0A2P2JV87_RHIMU</name>
<proteinExistence type="inferred from homology"/>
<dbReference type="GO" id="GO:0008422">
    <property type="term" value="F:beta-glucosidase activity"/>
    <property type="evidence" value="ECO:0007669"/>
    <property type="project" value="TreeGrafter"/>
</dbReference>
<dbReference type="InterPro" id="IPR001360">
    <property type="entry name" value="Glyco_hydro_1"/>
</dbReference>
<evidence type="ECO:0000313" key="3">
    <source>
        <dbReference type="EMBL" id="MBW97372.1"/>
    </source>
</evidence>
<dbReference type="PANTHER" id="PTHR10353:SF29">
    <property type="entry name" value="BETA-GLUCOSIDASE 11"/>
    <property type="match status" value="1"/>
</dbReference>
<dbReference type="AlphaFoldDB" id="A0A2P2JV87"/>
<organism evidence="3">
    <name type="scientific">Rhizophora mucronata</name>
    <name type="common">Asiatic mangrove</name>
    <dbReference type="NCBI Taxonomy" id="61149"/>
    <lineage>
        <taxon>Eukaryota</taxon>
        <taxon>Viridiplantae</taxon>
        <taxon>Streptophyta</taxon>
        <taxon>Embryophyta</taxon>
        <taxon>Tracheophyta</taxon>
        <taxon>Spermatophyta</taxon>
        <taxon>Magnoliopsida</taxon>
        <taxon>eudicotyledons</taxon>
        <taxon>Gunneridae</taxon>
        <taxon>Pentapetalae</taxon>
        <taxon>rosids</taxon>
        <taxon>fabids</taxon>
        <taxon>Malpighiales</taxon>
        <taxon>Rhizophoraceae</taxon>
        <taxon>Rhizophora</taxon>
    </lineage>
</organism>
<evidence type="ECO:0000256" key="1">
    <source>
        <dbReference type="ARBA" id="ARBA00010838"/>
    </source>
</evidence>
<dbReference type="PANTHER" id="PTHR10353">
    <property type="entry name" value="GLYCOSYL HYDROLASE"/>
    <property type="match status" value="1"/>
</dbReference>